<proteinExistence type="predicted"/>
<keyword evidence="1" id="KW-0812">Transmembrane</keyword>
<accession>A0AAV8U5Q2</accession>
<keyword evidence="1" id="KW-1133">Transmembrane helix</keyword>
<name>A0AAV8U5Q2_9ROSI</name>
<feature type="transmembrane region" description="Helical" evidence="1">
    <location>
        <begin position="9"/>
        <end position="28"/>
    </location>
</feature>
<gene>
    <name evidence="2" type="ORF">K2173_017067</name>
</gene>
<sequence length="99" mass="11201">MSFGSSTRLVYSSSLVVVLVFILLQVWVCRHCEVGAIRVLSESGKSELKNTNIVTENVRKEDIFRDYFKGKGYSFNKTDEKGLEDSKRTVPSCPDPLHN</sequence>
<keyword evidence="1" id="KW-0472">Membrane</keyword>
<dbReference type="AlphaFoldDB" id="A0AAV8U5Q2"/>
<dbReference type="Proteomes" id="UP001159364">
    <property type="component" value="Linkage Group LG01"/>
</dbReference>
<dbReference type="EMBL" id="JAIWQS010000001">
    <property type="protein sequence ID" value="KAJ8774621.1"/>
    <property type="molecule type" value="Genomic_DNA"/>
</dbReference>
<keyword evidence="3" id="KW-1185">Reference proteome</keyword>
<evidence type="ECO:0000256" key="1">
    <source>
        <dbReference type="SAM" id="Phobius"/>
    </source>
</evidence>
<comment type="caution">
    <text evidence="2">The sequence shown here is derived from an EMBL/GenBank/DDBJ whole genome shotgun (WGS) entry which is preliminary data.</text>
</comment>
<dbReference type="PANTHER" id="PTHR37184">
    <property type="entry name" value="CLAVATA3/ESR (CLE)-RELATED PROTEIN 27"/>
    <property type="match status" value="1"/>
</dbReference>
<dbReference type="PANTHER" id="PTHR37184:SF2">
    <property type="entry name" value="CLAVATA3_ESR (CLE)-RELATED PROTEIN 43"/>
    <property type="match status" value="1"/>
</dbReference>
<evidence type="ECO:0000313" key="3">
    <source>
        <dbReference type="Proteomes" id="UP001159364"/>
    </source>
</evidence>
<reference evidence="2 3" key="1">
    <citation type="submission" date="2021-09" db="EMBL/GenBank/DDBJ databases">
        <title>Genomic insights and catalytic innovation underlie evolution of tropane alkaloids biosynthesis.</title>
        <authorList>
            <person name="Wang Y.-J."/>
            <person name="Tian T."/>
            <person name="Huang J.-P."/>
            <person name="Huang S.-X."/>
        </authorList>
    </citation>
    <scope>NUCLEOTIDE SEQUENCE [LARGE SCALE GENOMIC DNA]</scope>
    <source>
        <strain evidence="2">KIB-2018</strain>
        <tissue evidence="2">Leaf</tissue>
    </source>
</reference>
<organism evidence="2 3">
    <name type="scientific">Erythroxylum novogranatense</name>
    <dbReference type="NCBI Taxonomy" id="1862640"/>
    <lineage>
        <taxon>Eukaryota</taxon>
        <taxon>Viridiplantae</taxon>
        <taxon>Streptophyta</taxon>
        <taxon>Embryophyta</taxon>
        <taxon>Tracheophyta</taxon>
        <taxon>Spermatophyta</taxon>
        <taxon>Magnoliopsida</taxon>
        <taxon>eudicotyledons</taxon>
        <taxon>Gunneridae</taxon>
        <taxon>Pentapetalae</taxon>
        <taxon>rosids</taxon>
        <taxon>fabids</taxon>
        <taxon>Malpighiales</taxon>
        <taxon>Erythroxylaceae</taxon>
        <taxon>Erythroxylum</taxon>
    </lineage>
</organism>
<evidence type="ECO:0000313" key="2">
    <source>
        <dbReference type="EMBL" id="KAJ8774621.1"/>
    </source>
</evidence>
<dbReference type="InterPro" id="IPR040274">
    <property type="entry name" value="CLE27/CLE43"/>
</dbReference>
<protein>
    <recommendedName>
        <fullName evidence="4">CLAVATA3/ESR (CLE)-related protein 27</fullName>
    </recommendedName>
</protein>
<evidence type="ECO:0008006" key="4">
    <source>
        <dbReference type="Google" id="ProtNLM"/>
    </source>
</evidence>